<dbReference type="AlphaFoldDB" id="A0A0M9GMN5"/>
<evidence type="ECO:0000313" key="1">
    <source>
        <dbReference type="EMBL" id="KPB01350.1"/>
    </source>
</evidence>
<dbReference type="InterPro" id="IPR011008">
    <property type="entry name" value="Dimeric_a/b-barrel"/>
</dbReference>
<dbReference type="OrthoDB" id="9814407at2"/>
<dbReference type="EMBL" id="JXMU01000011">
    <property type="protein sequence ID" value="KPB01350.1"/>
    <property type="molecule type" value="Genomic_DNA"/>
</dbReference>
<proteinExistence type="predicted"/>
<gene>
    <name evidence="1" type="ORF">SU32_08845</name>
</gene>
<name>A0A0M9GMN5_9HYPH</name>
<accession>A0A0M9GMN5</accession>
<evidence type="ECO:0008006" key="3">
    <source>
        <dbReference type="Google" id="ProtNLM"/>
    </source>
</evidence>
<sequence length="96" mass="10475">MHVILLKFAENKAAAPDFMEGHNSWIAKGFAEDVFKLVGSLKSGGGFILASNENEAAIKERVNADPFVEQGIVSAEIHTVDVKRTISQLDFLTDNN</sequence>
<evidence type="ECO:0000313" key="2">
    <source>
        <dbReference type="Proteomes" id="UP000038011"/>
    </source>
</evidence>
<dbReference type="RefSeq" id="WP_053998992.1">
    <property type="nucleotide sequence ID" value="NZ_JXMU01000011.1"/>
</dbReference>
<dbReference type="SUPFAM" id="SSF54909">
    <property type="entry name" value="Dimeric alpha+beta barrel"/>
    <property type="match status" value="1"/>
</dbReference>
<comment type="caution">
    <text evidence="1">The sequence shown here is derived from an EMBL/GenBank/DDBJ whole genome shotgun (WGS) entry which is preliminary data.</text>
</comment>
<dbReference type="PATRIC" id="fig|1514904.3.peg.589"/>
<dbReference type="Proteomes" id="UP000038011">
    <property type="component" value="Unassembled WGS sequence"/>
</dbReference>
<reference evidence="1 2" key="1">
    <citation type="submission" date="2015-01" db="EMBL/GenBank/DDBJ databases">
        <title>Ahrensia donghaiensis sp. nov., a novel dimethylsulphoniopropionate-cleavage bacterium isolated from seawater and emended descriptions of the genus Ahrensia and Ahrensia kielensis.</title>
        <authorList>
            <person name="Liu J."/>
        </authorList>
    </citation>
    <scope>NUCLEOTIDE SEQUENCE [LARGE SCALE GENOMIC DNA]</scope>
    <source>
        <strain evidence="1 2">LZD062</strain>
    </source>
</reference>
<organism evidence="1 2">
    <name type="scientific">Ahrensia marina</name>
    <dbReference type="NCBI Taxonomy" id="1514904"/>
    <lineage>
        <taxon>Bacteria</taxon>
        <taxon>Pseudomonadati</taxon>
        <taxon>Pseudomonadota</taxon>
        <taxon>Alphaproteobacteria</taxon>
        <taxon>Hyphomicrobiales</taxon>
        <taxon>Ahrensiaceae</taxon>
        <taxon>Ahrensia</taxon>
    </lineage>
</organism>
<protein>
    <recommendedName>
        <fullName evidence="3">YCII-related domain-containing protein</fullName>
    </recommendedName>
</protein>
<dbReference type="STRING" id="1514904.SU32_08845"/>
<keyword evidence="2" id="KW-1185">Reference proteome</keyword>